<evidence type="ECO:0000313" key="2">
    <source>
        <dbReference type="EMBL" id="MFL9837944.1"/>
    </source>
</evidence>
<accession>A0ABW8YCK3</accession>
<proteinExistence type="predicted"/>
<dbReference type="RefSeq" id="WP_408074942.1">
    <property type="nucleotide sequence ID" value="NZ_JBELQB010000007.1"/>
</dbReference>
<dbReference type="EMBL" id="JBELQB010000007">
    <property type="protein sequence ID" value="MFL9837944.1"/>
    <property type="molecule type" value="Genomic_DNA"/>
</dbReference>
<keyword evidence="1" id="KW-0732">Signal</keyword>
<gene>
    <name evidence="2" type="ORF">ABS768_10570</name>
</gene>
<organism evidence="2 3">
    <name type="scientific">Flavobacterium rhizophilum</name>
    <dbReference type="NCBI Taxonomy" id="3163296"/>
    <lineage>
        <taxon>Bacteria</taxon>
        <taxon>Pseudomonadati</taxon>
        <taxon>Bacteroidota</taxon>
        <taxon>Flavobacteriia</taxon>
        <taxon>Flavobacteriales</taxon>
        <taxon>Flavobacteriaceae</taxon>
        <taxon>Flavobacterium</taxon>
    </lineage>
</organism>
<dbReference type="InterPro" id="IPR036709">
    <property type="entry name" value="Autotransporte_beta_dom_sf"/>
</dbReference>
<evidence type="ECO:0000313" key="3">
    <source>
        <dbReference type="Proteomes" id="UP001629059"/>
    </source>
</evidence>
<keyword evidence="3" id="KW-1185">Reference proteome</keyword>
<feature type="signal peptide" evidence="1">
    <location>
        <begin position="1"/>
        <end position="18"/>
    </location>
</feature>
<dbReference type="Proteomes" id="UP001629059">
    <property type="component" value="Unassembled WGS sequence"/>
</dbReference>
<dbReference type="SUPFAM" id="SSF103515">
    <property type="entry name" value="Autotransporter"/>
    <property type="match status" value="1"/>
</dbReference>
<reference evidence="2 3" key="1">
    <citation type="submission" date="2024-06" db="EMBL/GenBank/DDBJ databases">
        <authorList>
            <person name="Kaempfer P."/>
            <person name="Viver T."/>
        </authorList>
    </citation>
    <scope>NUCLEOTIDE SEQUENCE [LARGE SCALE GENOMIC DNA]</scope>
    <source>
        <strain evidence="2 3">ST-75</strain>
    </source>
</reference>
<comment type="caution">
    <text evidence="2">The sequence shown here is derived from an EMBL/GenBank/DDBJ whole genome shotgun (WGS) entry which is preliminary data.</text>
</comment>
<feature type="chain" id="PRO_5046324350" evidence="1">
    <location>
        <begin position="19"/>
        <end position="391"/>
    </location>
</feature>
<sequence length="391" mass="45077">MKKLYTLLLIGFSCLTYGQINFEPGYFIDNGGNKTNCLIKNVAWRNNPVDFEYKMTENDETKTAGIKTVKEFCVNNAYKFKRFDLKIEKSFEMISRLDTSPEPKWENETLFLKVLVEGDLTLYQFEDGNIIKYFYSSPNSEEATQLLYKKFDNKGIISENSHYKQQLYNLMSNRLTESSDFQNLKYKKSYLVKLFTQYNGNSNKDYEVKHNSGKLNLKVTAGASVASLSLSNSNTYSNTMNYDFDSKTVFSFGAEVEYALPFNNKKWSVFINPVYSTYKNSTQQNEGATVEYNYLQIPVGVRHYMFINDESKIFVNAAFAFCTNSGSVKHGANNRELELGSANSFIVGAGYSYKKYSAELRYNIQHSILTNYTFWDCDYSTIGIMLGYRFL</sequence>
<evidence type="ECO:0000256" key="1">
    <source>
        <dbReference type="SAM" id="SignalP"/>
    </source>
</evidence>
<name>A0ABW8YCK3_9FLAO</name>
<protein>
    <submittedName>
        <fullName evidence="2">Outer membrane beta-barrel protein</fullName>
    </submittedName>
</protein>